<dbReference type="Proteomes" id="UP000184275">
    <property type="component" value="Unassembled WGS sequence"/>
</dbReference>
<name>A0A1M6Z3V0_9BACT</name>
<dbReference type="EMBL" id="FRAW01000052">
    <property type="protein sequence ID" value="SHL25009.1"/>
    <property type="molecule type" value="Genomic_DNA"/>
</dbReference>
<accession>A0A1M6Z3V0</accession>
<proteinExistence type="predicted"/>
<protein>
    <submittedName>
        <fullName evidence="1">Uncharacterized protein</fullName>
    </submittedName>
</protein>
<evidence type="ECO:0000313" key="1">
    <source>
        <dbReference type="EMBL" id="SHL25009.1"/>
    </source>
</evidence>
<dbReference type="RefSeq" id="WP_073306241.1">
    <property type="nucleotide sequence ID" value="NZ_FRAW01000052.1"/>
</dbReference>
<organism evidence="1 2">
    <name type="scientific">Fibrobacter intestinalis</name>
    <dbReference type="NCBI Taxonomy" id="28122"/>
    <lineage>
        <taxon>Bacteria</taxon>
        <taxon>Pseudomonadati</taxon>
        <taxon>Fibrobacterota</taxon>
        <taxon>Fibrobacteria</taxon>
        <taxon>Fibrobacterales</taxon>
        <taxon>Fibrobacteraceae</taxon>
        <taxon>Fibrobacter</taxon>
    </lineage>
</organism>
<reference evidence="2" key="1">
    <citation type="submission" date="2016-11" db="EMBL/GenBank/DDBJ databases">
        <authorList>
            <person name="Varghese N."/>
            <person name="Submissions S."/>
        </authorList>
    </citation>
    <scope>NUCLEOTIDE SEQUENCE [LARGE SCALE GENOMIC DNA]</scope>
    <source>
        <strain evidence="2">UWOS</strain>
    </source>
</reference>
<dbReference type="AlphaFoldDB" id="A0A1M6Z3V0"/>
<evidence type="ECO:0000313" key="2">
    <source>
        <dbReference type="Proteomes" id="UP000184275"/>
    </source>
</evidence>
<sequence length="106" mass="12342">MPYKIECYVKTLSSDGSFTVRGVDGYYLERGEKAYNVFWEERDNKNENDKAELKKISEGFKVPTDGRQWEYQILLTAKSNNQKILVEVDDGKFNDSPVEIHKITLE</sequence>
<gene>
    <name evidence="1" type="ORF">SAMN05720469_15211</name>
</gene>
<keyword evidence="2" id="KW-1185">Reference proteome</keyword>